<proteinExistence type="predicted"/>
<keyword evidence="2" id="KW-0732">Signal</keyword>
<keyword evidence="1" id="KW-0812">Transmembrane</keyword>
<keyword evidence="1" id="KW-1133">Transmembrane helix</keyword>
<dbReference type="EMBL" id="SJXE01000011">
    <property type="protein sequence ID" value="TCI01714.1"/>
    <property type="molecule type" value="Genomic_DNA"/>
</dbReference>
<feature type="chain" id="PRO_5046996626" evidence="2">
    <location>
        <begin position="25"/>
        <end position="181"/>
    </location>
</feature>
<gene>
    <name evidence="3" type="ORF">EZV61_17235</name>
</gene>
<organism evidence="3 4">
    <name type="scientific">Corallincola luteus</name>
    <dbReference type="NCBI Taxonomy" id="1775177"/>
    <lineage>
        <taxon>Bacteria</taxon>
        <taxon>Pseudomonadati</taxon>
        <taxon>Pseudomonadota</taxon>
        <taxon>Gammaproteobacteria</taxon>
        <taxon>Alteromonadales</taxon>
        <taxon>Psychromonadaceae</taxon>
        <taxon>Corallincola</taxon>
    </lineage>
</organism>
<protein>
    <submittedName>
        <fullName evidence="3">PEP-CTERM sorting domain-containing protein</fullName>
    </submittedName>
</protein>
<dbReference type="Proteomes" id="UP000292554">
    <property type="component" value="Unassembled WGS sequence"/>
</dbReference>
<keyword evidence="1" id="KW-0472">Membrane</keyword>
<evidence type="ECO:0000256" key="2">
    <source>
        <dbReference type="SAM" id="SignalP"/>
    </source>
</evidence>
<comment type="caution">
    <text evidence="3">The sequence shown here is derived from an EMBL/GenBank/DDBJ whole genome shotgun (WGS) entry which is preliminary data.</text>
</comment>
<evidence type="ECO:0000313" key="4">
    <source>
        <dbReference type="Proteomes" id="UP000292554"/>
    </source>
</evidence>
<sequence length="181" mass="18406">MMRSLLTRFIAVFALVAATNTAQAALLDYTFTFENALNGGGTVTGIVRGLTEGTSAASSVEVFSNTAGFGVGEYVGSPVANFWTVAGGIITDFEFVSFGVVNSAPAVTDSTLLFRSAELNGTFFRAGLSDAPNSVTSGSALVSTEDISLSFAPASAAVPAPAPIALLGLALVGLVLRRRAS</sequence>
<dbReference type="NCBIfam" id="TIGR02595">
    <property type="entry name" value="PEP_CTERM"/>
    <property type="match status" value="1"/>
</dbReference>
<evidence type="ECO:0000313" key="3">
    <source>
        <dbReference type="EMBL" id="TCI01714.1"/>
    </source>
</evidence>
<name>A0ABY2AHM2_9GAMM</name>
<feature type="signal peptide" evidence="2">
    <location>
        <begin position="1"/>
        <end position="24"/>
    </location>
</feature>
<reference evidence="3 4" key="1">
    <citation type="submission" date="2019-02" db="EMBL/GenBank/DDBJ databases">
        <title>Corallincola luteus sp. nov., a marine bacterium isolated from surface sediment of Bohai Sea in China.</title>
        <authorList>
            <person name="Ren Q."/>
        </authorList>
    </citation>
    <scope>NUCLEOTIDE SEQUENCE [LARGE SCALE GENOMIC DNA]</scope>
    <source>
        <strain evidence="3 4">DASS28</strain>
    </source>
</reference>
<evidence type="ECO:0000256" key="1">
    <source>
        <dbReference type="SAM" id="Phobius"/>
    </source>
</evidence>
<dbReference type="InterPro" id="IPR013424">
    <property type="entry name" value="Ice-binding_C"/>
</dbReference>
<keyword evidence="4" id="KW-1185">Reference proteome</keyword>
<feature type="transmembrane region" description="Helical" evidence="1">
    <location>
        <begin position="156"/>
        <end position="176"/>
    </location>
</feature>
<accession>A0ABY2AHM2</accession>